<dbReference type="GO" id="GO:0004252">
    <property type="term" value="F:serine-type endopeptidase activity"/>
    <property type="evidence" value="ECO:0007669"/>
    <property type="project" value="UniProtKB-UniRule"/>
</dbReference>
<name>A0A6A6H0S8_VIRVR</name>
<dbReference type="Gene3D" id="3.40.50.200">
    <property type="entry name" value="Peptidase S8/S53 domain"/>
    <property type="match status" value="1"/>
</dbReference>
<dbReference type="AlphaFoldDB" id="A0A6A6H0S8"/>
<dbReference type="SUPFAM" id="SSF54897">
    <property type="entry name" value="Protease propeptides/inhibitors"/>
    <property type="match status" value="1"/>
</dbReference>
<evidence type="ECO:0000256" key="3">
    <source>
        <dbReference type="SAM" id="MobiDB-lite"/>
    </source>
</evidence>
<organism evidence="5 6">
    <name type="scientific">Viridothelium virens</name>
    <name type="common">Speckled blister lichen</name>
    <name type="synonym">Trypethelium virens</name>
    <dbReference type="NCBI Taxonomy" id="1048519"/>
    <lineage>
        <taxon>Eukaryota</taxon>
        <taxon>Fungi</taxon>
        <taxon>Dikarya</taxon>
        <taxon>Ascomycota</taxon>
        <taxon>Pezizomycotina</taxon>
        <taxon>Dothideomycetes</taxon>
        <taxon>Dothideomycetes incertae sedis</taxon>
        <taxon>Trypetheliales</taxon>
        <taxon>Trypetheliaceae</taxon>
        <taxon>Viridothelium</taxon>
    </lineage>
</organism>
<evidence type="ECO:0000313" key="5">
    <source>
        <dbReference type="EMBL" id="KAF2231438.1"/>
    </source>
</evidence>
<feature type="compositionally biased region" description="Low complexity" evidence="3">
    <location>
        <begin position="539"/>
        <end position="568"/>
    </location>
</feature>
<comment type="similarity">
    <text evidence="2">Belongs to the peptidase S8 family.</text>
</comment>
<keyword evidence="6" id="KW-1185">Reference proteome</keyword>
<sequence>MRLPYLLYSLLLQPIAAVEWAQQPAPYQRPEGSDLIDDNYFVRLKPGYTFDQHWTKIGMNLSQTDPDFVDLSNMNGYAAKIDNSTLHDVIRHDPGVANVEHDHWVQANFDTDHGFTKGSVKQRGKRWIKEVMQNLNWPAYMITSRTKQSNIQGGKYRYNVDTVGSPGKGVDIYILDSGIHISHQAFEGRASHFNGASQTPYCPRGDKTMDDNIRGHGTKVASLAMGAEFSVSQANAINVKIWCGKDDNESAPASLLAKAISDVTNAHRQKQQIRPKGWAGSIINMSLQSAQSGLIEEAIETADSAGITVVVSANNADNPSSSNTFPCAWPWTVCVGSIDRNYKFSAFGNYGKRLAVLAPGELVPVAVNYNDDGSTSGSGTSLATPVVSSVLSHFIGYETIIFKTATAKQRMKDNLLTNVASNVPPQTINAVINTGINYWNKRGPYIGSDGGELKVRSAEPGAPIVGRAPALAGRNVQLAPRDSNSSNDSASTTITTSYTYSFTSETESATYEGVLPTMGLNGTNATSTAPTSSPPSTSPPTSSSTASSTSSSSSTTSSSSSSSSTPTPSNAIIATYDAMCDDSSDCAGTYEVYGFTPGSTPPQPCTTKDKSIWNTNVANTHPDGTPADSTVNLGPFTVGSATNCYYKQDNFKQTPGTLTCDGNVNVNCQGIDVGNDCNGYPNSYWDLGTCTW</sequence>
<evidence type="ECO:0000313" key="6">
    <source>
        <dbReference type="Proteomes" id="UP000800092"/>
    </source>
</evidence>
<gene>
    <name evidence="5" type="ORF">EV356DRAFT_293781</name>
</gene>
<evidence type="ECO:0000256" key="4">
    <source>
        <dbReference type="SAM" id="SignalP"/>
    </source>
</evidence>
<dbReference type="Proteomes" id="UP000800092">
    <property type="component" value="Unassembled WGS sequence"/>
</dbReference>
<dbReference type="EMBL" id="ML991827">
    <property type="protein sequence ID" value="KAF2231438.1"/>
    <property type="molecule type" value="Genomic_DNA"/>
</dbReference>
<keyword evidence="1 2" id="KW-0378">Hydrolase</keyword>
<dbReference type="InterPro" id="IPR036852">
    <property type="entry name" value="Peptidase_S8/S53_dom_sf"/>
</dbReference>
<dbReference type="SUPFAM" id="SSF52743">
    <property type="entry name" value="Subtilisin-like"/>
    <property type="match status" value="1"/>
</dbReference>
<evidence type="ECO:0000256" key="1">
    <source>
        <dbReference type="ARBA" id="ARBA00022801"/>
    </source>
</evidence>
<feature type="signal peptide" evidence="4">
    <location>
        <begin position="1"/>
        <end position="17"/>
    </location>
</feature>
<accession>A0A6A6H0S8</accession>
<feature type="region of interest" description="Disordered" evidence="3">
    <location>
        <begin position="515"/>
        <end position="568"/>
    </location>
</feature>
<dbReference type="OrthoDB" id="206201at2759"/>
<protein>
    <submittedName>
        <fullName evidence="5">Subtilisin-like protein</fullName>
    </submittedName>
</protein>
<evidence type="ECO:0000256" key="2">
    <source>
        <dbReference type="PROSITE-ProRule" id="PRU01240"/>
    </source>
</evidence>
<dbReference type="InterPro" id="IPR015500">
    <property type="entry name" value="Peptidase_S8_subtilisin-rel"/>
</dbReference>
<dbReference type="InterPro" id="IPR023827">
    <property type="entry name" value="Peptidase_S8_Asp-AS"/>
</dbReference>
<reference evidence="5" key="1">
    <citation type="journal article" date="2020" name="Stud. Mycol.">
        <title>101 Dothideomycetes genomes: a test case for predicting lifestyles and emergence of pathogens.</title>
        <authorList>
            <person name="Haridas S."/>
            <person name="Albert R."/>
            <person name="Binder M."/>
            <person name="Bloem J."/>
            <person name="Labutti K."/>
            <person name="Salamov A."/>
            <person name="Andreopoulos B."/>
            <person name="Baker S."/>
            <person name="Barry K."/>
            <person name="Bills G."/>
            <person name="Bluhm B."/>
            <person name="Cannon C."/>
            <person name="Castanera R."/>
            <person name="Culley D."/>
            <person name="Daum C."/>
            <person name="Ezra D."/>
            <person name="Gonzalez J."/>
            <person name="Henrissat B."/>
            <person name="Kuo A."/>
            <person name="Liang C."/>
            <person name="Lipzen A."/>
            <person name="Lutzoni F."/>
            <person name="Magnuson J."/>
            <person name="Mondo S."/>
            <person name="Nolan M."/>
            <person name="Ohm R."/>
            <person name="Pangilinan J."/>
            <person name="Park H.-J."/>
            <person name="Ramirez L."/>
            <person name="Alfaro M."/>
            <person name="Sun H."/>
            <person name="Tritt A."/>
            <person name="Yoshinaga Y."/>
            <person name="Zwiers L.-H."/>
            <person name="Turgeon B."/>
            <person name="Goodwin S."/>
            <person name="Spatafora J."/>
            <person name="Crous P."/>
            <person name="Grigoriev I."/>
        </authorList>
    </citation>
    <scope>NUCLEOTIDE SEQUENCE</scope>
    <source>
        <strain evidence="5">Tuck. ex Michener</strain>
    </source>
</reference>
<feature type="chain" id="PRO_5025426166" evidence="4">
    <location>
        <begin position="18"/>
        <end position="692"/>
    </location>
</feature>
<keyword evidence="2" id="KW-0645">Protease</keyword>
<dbReference type="PROSITE" id="PS00136">
    <property type="entry name" value="SUBTILASE_ASP"/>
    <property type="match status" value="1"/>
</dbReference>
<feature type="active site" description="Charge relay system" evidence="2">
    <location>
        <position position="176"/>
    </location>
</feature>
<dbReference type="PRINTS" id="PR00723">
    <property type="entry name" value="SUBTILISIN"/>
</dbReference>
<dbReference type="PROSITE" id="PS51892">
    <property type="entry name" value="SUBTILASE"/>
    <property type="match status" value="1"/>
</dbReference>
<keyword evidence="2" id="KW-0720">Serine protease</keyword>
<dbReference type="GO" id="GO:0006508">
    <property type="term" value="P:proteolysis"/>
    <property type="evidence" value="ECO:0007669"/>
    <property type="project" value="UniProtKB-KW"/>
</dbReference>
<feature type="active site" description="Charge relay system" evidence="2">
    <location>
        <position position="216"/>
    </location>
</feature>
<feature type="active site" description="Charge relay system" evidence="2">
    <location>
        <position position="381"/>
    </location>
</feature>
<proteinExistence type="inferred from homology"/>
<keyword evidence="4" id="KW-0732">Signal</keyword>